<comment type="caution">
    <text evidence="1">The sequence shown here is derived from an EMBL/GenBank/DDBJ whole genome shotgun (WGS) entry which is preliminary data.</text>
</comment>
<keyword evidence="2" id="KW-1185">Reference proteome</keyword>
<gene>
    <name evidence="1" type="ORF">IHE45_09G026500</name>
</gene>
<protein>
    <submittedName>
        <fullName evidence="1">Barwin domain-containing protein</fullName>
    </submittedName>
</protein>
<reference evidence="2" key="1">
    <citation type="journal article" date="2022" name="Nat. Commun.">
        <title>Chromosome evolution and the genetic basis of agronomically important traits in greater yam.</title>
        <authorList>
            <person name="Bredeson J.V."/>
            <person name="Lyons J.B."/>
            <person name="Oniyinde I.O."/>
            <person name="Okereke N.R."/>
            <person name="Kolade O."/>
            <person name="Nnabue I."/>
            <person name="Nwadili C.O."/>
            <person name="Hribova E."/>
            <person name="Parker M."/>
            <person name="Nwogha J."/>
            <person name="Shu S."/>
            <person name="Carlson J."/>
            <person name="Kariba R."/>
            <person name="Muthemba S."/>
            <person name="Knop K."/>
            <person name="Barton G.J."/>
            <person name="Sherwood A.V."/>
            <person name="Lopez-Montes A."/>
            <person name="Asiedu R."/>
            <person name="Jamnadass R."/>
            <person name="Muchugi A."/>
            <person name="Goodstein D."/>
            <person name="Egesi C.N."/>
            <person name="Featherston J."/>
            <person name="Asfaw A."/>
            <person name="Simpson G.G."/>
            <person name="Dolezel J."/>
            <person name="Hendre P.S."/>
            <person name="Van Deynze A."/>
            <person name="Kumar P.L."/>
            <person name="Obidiegwu J.E."/>
            <person name="Bhattacharjee R."/>
            <person name="Rokhsar D.S."/>
        </authorList>
    </citation>
    <scope>NUCLEOTIDE SEQUENCE [LARGE SCALE GENOMIC DNA]</scope>
    <source>
        <strain evidence="2">cv. TDa95/00328</strain>
    </source>
</reference>
<accession>A0ACB7VDN9</accession>
<evidence type="ECO:0000313" key="2">
    <source>
        <dbReference type="Proteomes" id="UP000827976"/>
    </source>
</evidence>
<evidence type="ECO:0000313" key="1">
    <source>
        <dbReference type="EMBL" id="KAH7672022.1"/>
    </source>
</evidence>
<name>A0ACB7VDN9_DIOAL</name>
<dbReference type="Proteomes" id="UP000827976">
    <property type="component" value="Chromosome 9"/>
</dbReference>
<proteinExistence type="predicted"/>
<organism evidence="1 2">
    <name type="scientific">Dioscorea alata</name>
    <name type="common">Purple yam</name>
    <dbReference type="NCBI Taxonomy" id="55571"/>
    <lineage>
        <taxon>Eukaryota</taxon>
        <taxon>Viridiplantae</taxon>
        <taxon>Streptophyta</taxon>
        <taxon>Embryophyta</taxon>
        <taxon>Tracheophyta</taxon>
        <taxon>Spermatophyta</taxon>
        <taxon>Magnoliopsida</taxon>
        <taxon>Liliopsida</taxon>
        <taxon>Dioscoreales</taxon>
        <taxon>Dioscoreaceae</taxon>
        <taxon>Dioscorea</taxon>
    </lineage>
</organism>
<sequence length="93" mass="10380">MASHIPAIEVEPPGCSFKPSFEAHKIAFTSLVYPALILAYIVKLPTCQNIKKSIQHIRLAFTSQLQRVSDWSVLLMQVTVRIVDQCANEGLDL</sequence>
<dbReference type="EMBL" id="CM037019">
    <property type="protein sequence ID" value="KAH7672022.1"/>
    <property type="molecule type" value="Genomic_DNA"/>
</dbReference>